<comment type="caution">
    <text evidence="2">The sequence shown here is derived from an EMBL/GenBank/DDBJ whole genome shotgun (WGS) entry which is preliminary data.</text>
</comment>
<organism evidence="2 3">
    <name type="scientific">Antrihabitans stalagmiti</name>
    <dbReference type="NCBI Taxonomy" id="2799499"/>
    <lineage>
        <taxon>Bacteria</taxon>
        <taxon>Bacillati</taxon>
        <taxon>Actinomycetota</taxon>
        <taxon>Actinomycetes</taxon>
        <taxon>Mycobacteriales</taxon>
        <taxon>Nocardiaceae</taxon>
        <taxon>Antrihabitans</taxon>
    </lineage>
</organism>
<dbReference type="SUPFAM" id="SSF51735">
    <property type="entry name" value="NAD(P)-binding Rossmann-fold domains"/>
    <property type="match status" value="1"/>
</dbReference>
<name>A0A934NT98_9NOCA</name>
<gene>
    <name evidence="2" type="ORF">JGU71_18600</name>
</gene>
<dbReference type="Proteomes" id="UP000655868">
    <property type="component" value="Unassembled WGS sequence"/>
</dbReference>
<dbReference type="EMBL" id="JAEMNV010000006">
    <property type="protein sequence ID" value="MBJ8340898.1"/>
    <property type="molecule type" value="Genomic_DNA"/>
</dbReference>
<dbReference type="AlphaFoldDB" id="A0A934NT98"/>
<dbReference type="InterPro" id="IPR016040">
    <property type="entry name" value="NAD(P)-bd_dom"/>
</dbReference>
<dbReference type="PANTHER" id="PTHR43162:SF1">
    <property type="entry name" value="PRESTALK A DIFFERENTIATION PROTEIN A"/>
    <property type="match status" value="1"/>
</dbReference>
<proteinExistence type="predicted"/>
<evidence type="ECO:0000313" key="2">
    <source>
        <dbReference type="EMBL" id="MBJ8340898.1"/>
    </source>
</evidence>
<protein>
    <submittedName>
        <fullName evidence="2">NAD(P)H-binding protein</fullName>
    </submittedName>
</protein>
<dbReference type="Gene3D" id="3.40.50.720">
    <property type="entry name" value="NAD(P)-binding Rossmann-like Domain"/>
    <property type="match status" value="1"/>
</dbReference>
<evidence type="ECO:0000259" key="1">
    <source>
        <dbReference type="Pfam" id="PF13460"/>
    </source>
</evidence>
<dbReference type="InterPro" id="IPR036291">
    <property type="entry name" value="NAD(P)-bd_dom_sf"/>
</dbReference>
<dbReference type="InterPro" id="IPR051604">
    <property type="entry name" value="Ergot_Alk_Oxidoreductase"/>
</dbReference>
<dbReference type="Pfam" id="PF13460">
    <property type="entry name" value="NAD_binding_10"/>
    <property type="match status" value="1"/>
</dbReference>
<dbReference type="Gene3D" id="3.90.25.10">
    <property type="entry name" value="UDP-galactose 4-epimerase, domain 1"/>
    <property type="match status" value="1"/>
</dbReference>
<evidence type="ECO:0000313" key="3">
    <source>
        <dbReference type="Proteomes" id="UP000655868"/>
    </source>
</evidence>
<feature type="domain" description="NAD(P)-binding" evidence="1">
    <location>
        <begin position="7"/>
        <end position="168"/>
    </location>
</feature>
<accession>A0A934NT98</accession>
<dbReference type="PANTHER" id="PTHR43162">
    <property type="match status" value="1"/>
</dbReference>
<sequence length="267" mass="28292">MKVLVTGATRNVGRLVVDELLRLGATDVRALTTDPESAALPAEVDVVTGFVGRLDTLEQALRGVDVLYLAPHPPTVTDAVALAEQAGVGRIVDLAGAVGTGWEPIETAVEASSLGWTHLEPGEFMDNYLMWSDQIRTTDRVRDGYRAAANAAIDLSDIAAVAAHAILDDSHVGKSYELTGPECLRRDEKLAAIASVLGREISYVELDHEAAVAELAAGMGEYARWYVDGVASLVEAPQLAVQTVAEITGRPGTTFAQWAAANVAAFR</sequence>
<reference evidence="2" key="1">
    <citation type="submission" date="2020-12" db="EMBL/GenBank/DDBJ databases">
        <title>Antrihabitans popcorni sp. nov. and Antrihabitans auranticaus sp. nov., isolated from a larva cave.</title>
        <authorList>
            <person name="Lee S.D."/>
            <person name="Kim I.S."/>
        </authorList>
    </citation>
    <scope>NUCLEOTIDE SEQUENCE</scope>
    <source>
        <strain evidence="2">YC3-6</strain>
    </source>
</reference>
<keyword evidence="3" id="KW-1185">Reference proteome</keyword>